<name>A0A644YEW5_9ZZZZ</name>
<gene>
    <name evidence="2" type="ORF">SDC9_73374</name>
</gene>
<evidence type="ECO:0000256" key="1">
    <source>
        <dbReference type="SAM" id="MobiDB-lite"/>
    </source>
</evidence>
<accession>A0A644YEW5</accession>
<evidence type="ECO:0000313" key="2">
    <source>
        <dbReference type="EMBL" id="MPM26869.1"/>
    </source>
</evidence>
<sequence>MNTEESNSVERGARRRKAPPPVRGCFAGAGESVEFVPPTSHCSTEDRVRIRAKLRLTFACRRKTDTEEPNSVEKGAHRMKAPAPVRVCFAGAGSRANIVPPGSRCSTEDSLRPRAQLRPTFSRRRKMGIEEPNSVEKGTHRRKAPAPVRVCFAGADESEKFVPPGRHRSSEDRVRPRAQLRPTFACRRKTNTEGPTSGERGAHRRKAPVPVRVCFAGAGESAKSVPPASPCSSEDKLRVSAQLRLTFACRRKMDTEEHNSVEKGAHRRKAPAPVRVCFAGACARWRSCPPIRIRSTEDRV</sequence>
<reference evidence="2" key="1">
    <citation type="submission" date="2019-08" db="EMBL/GenBank/DDBJ databases">
        <authorList>
            <person name="Kucharzyk K."/>
            <person name="Murdoch R.W."/>
            <person name="Higgins S."/>
            <person name="Loffler F."/>
        </authorList>
    </citation>
    <scope>NUCLEOTIDE SEQUENCE</scope>
</reference>
<feature type="region of interest" description="Disordered" evidence="1">
    <location>
        <begin position="1"/>
        <end position="24"/>
    </location>
</feature>
<dbReference type="AlphaFoldDB" id="A0A644YEW5"/>
<protein>
    <submittedName>
        <fullName evidence="2">Uncharacterized protein</fullName>
    </submittedName>
</protein>
<proteinExistence type="predicted"/>
<organism evidence="2">
    <name type="scientific">bioreactor metagenome</name>
    <dbReference type="NCBI Taxonomy" id="1076179"/>
    <lineage>
        <taxon>unclassified sequences</taxon>
        <taxon>metagenomes</taxon>
        <taxon>ecological metagenomes</taxon>
    </lineage>
</organism>
<dbReference type="EMBL" id="VSSQ01004848">
    <property type="protein sequence ID" value="MPM26869.1"/>
    <property type="molecule type" value="Genomic_DNA"/>
</dbReference>
<comment type="caution">
    <text evidence="2">The sequence shown here is derived from an EMBL/GenBank/DDBJ whole genome shotgun (WGS) entry which is preliminary data.</text>
</comment>